<evidence type="ECO:0000256" key="1">
    <source>
        <dbReference type="ARBA" id="ARBA00004324"/>
    </source>
</evidence>
<evidence type="ECO:0000313" key="13">
    <source>
        <dbReference type="Ensembl" id="ENSTNIP00000016321.1"/>
    </source>
</evidence>
<dbReference type="CDD" id="cd20399">
    <property type="entry name" value="Tudor_SPF30"/>
    <property type="match status" value="1"/>
</dbReference>
<proteinExistence type="inferred from homology"/>
<dbReference type="PROSITE" id="PS50304">
    <property type="entry name" value="TUDOR"/>
    <property type="match status" value="1"/>
</dbReference>
<comment type="subcellular location">
    <subcellularLocation>
        <location evidence="1">Nucleus speckle</location>
    </subcellularLocation>
    <subcellularLocation>
        <location evidence="2">Nucleus</location>
        <location evidence="2">Cajal body</location>
    </subcellularLocation>
</comment>
<keyword evidence="14" id="KW-1185">Reference proteome</keyword>
<dbReference type="GO" id="GO:0071011">
    <property type="term" value="C:precatalytic spliceosome"/>
    <property type="evidence" value="ECO:0007669"/>
    <property type="project" value="TreeGrafter"/>
</dbReference>
<evidence type="ECO:0000256" key="4">
    <source>
        <dbReference type="ARBA" id="ARBA00022664"/>
    </source>
</evidence>
<dbReference type="InterPro" id="IPR002999">
    <property type="entry name" value="Tudor"/>
</dbReference>
<reference evidence="13" key="2">
    <citation type="submission" date="2025-08" db="UniProtKB">
        <authorList>
            <consortium name="Ensembl"/>
        </authorList>
    </citation>
    <scope>IDENTIFICATION</scope>
</reference>
<dbReference type="Ensembl" id="ENSTNIT00000016534.1">
    <property type="protein sequence ID" value="ENSTNIP00000016321.1"/>
    <property type="gene ID" value="ENSTNIG00000013331.1"/>
</dbReference>
<evidence type="ECO:0000256" key="2">
    <source>
        <dbReference type="ARBA" id="ARBA00004408"/>
    </source>
</evidence>
<accession>H3D730</accession>
<keyword evidence="4" id="KW-0507">mRNA processing</keyword>
<feature type="domain" description="Tudor" evidence="12">
    <location>
        <begin position="72"/>
        <end position="132"/>
    </location>
</feature>
<dbReference type="PANTHER" id="PTHR13681:SF26">
    <property type="entry name" value="SURVIVAL OF MOTOR NEURON-RELATED-SPLICING FACTOR 30"/>
    <property type="match status" value="1"/>
</dbReference>
<dbReference type="GO" id="GO:0005737">
    <property type="term" value="C:cytoplasm"/>
    <property type="evidence" value="ECO:0007669"/>
    <property type="project" value="InterPro"/>
</dbReference>
<evidence type="ECO:0000313" key="14">
    <source>
        <dbReference type="Proteomes" id="UP000007303"/>
    </source>
</evidence>
<dbReference type="GO" id="GO:0000381">
    <property type="term" value="P:regulation of alternative mRNA splicing, via spliceosome"/>
    <property type="evidence" value="ECO:0007669"/>
    <property type="project" value="TreeGrafter"/>
</dbReference>
<dbReference type="HOGENOM" id="CLU_069491_3_0_1"/>
<dbReference type="GO" id="GO:0015030">
    <property type="term" value="C:Cajal body"/>
    <property type="evidence" value="ECO:0007669"/>
    <property type="project" value="UniProtKB-SubCell"/>
</dbReference>
<dbReference type="SMART" id="SM00333">
    <property type="entry name" value="TUDOR"/>
    <property type="match status" value="1"/>
</dbReference>
<dbReference type="GO" id="GO:0008380">
    <property type="term" value="P:RNA splicing"/>
    <property type="evidence" value="ECO:0007669"/>
    <property type="project" value="UniProtKB-KW"/>
</dbReference>
<evidence type="ECO:0000256" key="3">
    <source>
        <dbReference type="ARBA" id="ARBA00005371"/>
    </source>
</evidence>
<organism evidence="13 14">
    <name type="scientific">Tetraodon nigroviridis</name>
    <name type="common">Spotted green pufferfish</name>
    <name type="synonym">Chelonodon nigroviridis</name>
    <dbReference type="NCBI Taxonomy" id="99883"/>
    <lineage>
        <taxon>Eukaryota</taxon>
        <taxon>Metazoa</taxon>
        <taxon>Chordata</taxon>
        <taxon>Craniata</taxon>
        <taxon>Vertebrata</taxon>
        <taxon>Euteleostomi</taxon>
        <taxon>Actinopterygii</taxon>
        <taxon>Neopterygii</taxon>
        <taxon>Teleostei</taxon>
        <taxon>Neoteleostei</taxon>
        <taxon>Acanthomorphata</taxon>
        <taxon>Eupercaria</taxon>
        <taxon>Tetraodontiformes</taxon>
        <taxon>Tetradontoidea</taxon>
        <taxon>Tetraodontidae</taxon>
        <taxon>Tetraodon</taxon>
    </lineage>
</organism>
<comment type="function">
    <text evidence="8">Involved in spliceosome assembly.</text>
</comment>
<comment type="similarity">
    <text evidence="3">Belongs to the SMN family.</text>
</comment>
<dbReference type="Gene3D" id="2.30.30.140">
    <property type="match status" value="1"/>
</dbReference>
<dbReference type="Proteomes" id="UP000007303">
    <property type="component" value="Unassembled WGS sequence"/>
</dbReference>
<name>H3D730_TETNG</name>
<keyword evidence="6" id="KW-0508">mRNA splicing</keyword>
<reference evidence="14" key="1">
    <citation type="journal article" date="2004" name="Nature">
        <title>Genome duplication in the teleost fish Tetraodon nigroviridis reveals the early vertebrate proto-karyotype.</title>
        <authorList>
            <person name="Jaillon O."/>
            <person name="Aury J.-M."/>
            <person name="Brunet F."/>
            <person name="Petit J.-L."/>
            <person name="Stange-Thomann N."/>
            <person name="Mauceli E."/>
            <person name="Bouneau L."/>
            <person name="Fischer C."/>
            <person name="Ozouf-Costaz C."/>
            <person name="Bernot A."/>
            <person name="Nicaud S."/>
            <person name="Jaffe D."/>
            <person name="Fisher S."/>
            <person name="Lutfalla G."/>
            <person name="Dossat C."/>
            <person name="Segurens B."/>
            <person name="Dasilva C."/>
            <person name="Salanoubat M."/>
            <person name="Levy M."/>
            <person name="Boudet N."/>
            <person name="Castellano S."/>
            <person name="Anthouard V."/>
            <person name="Jubin C."/>
            <person name="Castelli V."/>
            <person name="Katinka M."/>
            <person name="Vacherie B."/>
            <person name="Biemont C."/>
            <person name="Skalli Z."/>
            <person name="Cattolico L."/>
            <person name="Poulain J."/>
            <person name="De Berardinis V."/>
            <person name="Cruaud C."/>
            <person name="Duprat S."/>
            <person name="Brottier P."/>
            <person name="Coutanceau J.-P."/>
            <person name="Gouzy J."/>
            <person name="Parra G."/>
            <person name="Lardier G."/>
            <person name="Chapple C."/>
            <person name="McKernan K.J."/>
            <person name="McEwan P."/>
            <person name="Bosak S."/>
            <person name="Kellis M."/>
            <person name="Volff J.-N."/>
            <person name="Guigo R."/>
            <person name="Zody M.C."/>
            <person name="Mesirov J."/>
            <person name="Lindblad-Toh K."/>
            <person name="Birren B."/>
            <person name="Nusbaum C."/>
            <person name="Kahn D."/>
            <person name="Robinson-Rechavi M."/>
            <person name="Laudet V."/>
            <person name="Schachter V."/>
            <person name="Quetier F."/>
            <person name="Saurin W."/>
            <person name="Scarpelli C."/>
            <person name="Wincker P."/>
            <person name="Lander E.S."/>
            <person name="Weissenbach J."/>
            <person name="Roest Crollius H."/>
        </authorList>
    </citation>
    <scope>NUCLEOTIDE SEQUENCE [LARGE SCALE GENOMIC DNA]</scope>
</reference>
<evidence type="ECO:0000256" key="8">
    <source>
        <dbReference type="ARBA" id="ARBA00037618"/>
    </source>
</evidence>
<evidence type="ECO:0000256" key="9">
    <source>
        <dbReference type="ARBA" id="ARBA00041083"/>
    </source>
</evidence>
<dbReference type="OMA" id="CMAVWSQ"/>
<evidence type="ECO:0000256" key="7">
    <source>
        <dbReference type="ARBA" id="ARBA00023242"/>
    </source>
</evidence>
<evidence type="ECO:0000256" key="6">
    <source>
        <dbReference type="ARBA" id="ARBA00023187"/>
    </source>
</evidence>
<evidence type="ECO:0000256" key="10">
    <source>
        <dbReference type="ARBA" id="ARBA00042567"/>
    </source>
</evidence>
<dbReference type="SUPFAM" id="SSF63748">
    <property type="entry name" value="Tudor/PWWP/MBT"/>
    <property type="match status" value="1"/>
</dbReference>
<dbReference type="InParanoid" id="H3D730"/>
<feature type="region of interest" description="Disordered" evidence="11">
    <location>
        <begin position="133"/>
        <end position="184"/>
    </location>
</feature>
<dbReference type="Pfam" id="PF06003">
    <property type="entry name" value="SMN_Tudor"/>
    <property type="match status" value="1"/>
</dbReference>
<dbReference type="STRING" id="99883.ENSTNIP00000016321"/>
<dbReference type="InterPro" id="IPR010304">
    <property type="entry name" value="SMN_Tudor"/>
</dbReference>
<protein>
    <recommendedName>
        <fullName evidence="9">Survival of motor neuron-related-splicing factor 30</fullName>
    </recommendedName>
    <alternativeName>
        <fullName evidence="10">Survival motor neuron domain-containing protein 1</fullName>
    </alternativeName>
</protein>
<reference evidence="13" key="3">
    <citation type="submission" date="2025-09" db="UniProtKB">
        <authorList>
            <consortium name="Ensembl"/>
        </authorList>
    </citation>
    <scope>IDENTIFICATION</scope>
</reference>
<dbReference type="GO" id="GO:0003723">
    <property type="term" value="F:RNA binding"/>
    <property type="evidence" value="ECO:0007669"/>
    <property type="project" value="InterPro"/>
</dbReference>
<dbReference type="GO" id="GO:0016607">
    <property type="term" value="C:nuclear speck"/>
    <property type="evidence" value="ECO:0007669"/>
    <property type="project" value="UniProtKB-SubCell"/>
</dbReference>
<feature type="compositionally biased region" description="Basic and acidic residues" evidence="11">
    <location>
        <begin position="163"/>
        <end position="176"/>
    </location>
</feature>
<dbReference type="AlphaFoldDB" id="H3D730"/>
<sequence length="238" mass="27043">MSEELAKQLSSYKAQLQQVEVALSTDPENEDLQKLQKDLQEVIDLTKDLLASQPSDSTTTTTGPETFPFRHNWKTGDKCLAVWSNDGQMYEAEIEEVDRENNTAAVTFSGYGNAEVIPLQNLKLVEEGKQCKIDGSTKPKSKKEQIAEQREYKKKKAQKKVQRMKELEQEREEQKSKWQQFNNKAYSKTKKGQVKKSIFASPESVNGKVGVGTCGIADKPMTQYNDTSKYNVRHLMPQ</sequence>
<feature type="compositionally biased region" description="Basic residues" evidence="11">
    <location>
        <begin position="152"/>
        <end position="162"/>
    </location>
</feature>
<evidence type="ECO:0000256" key="5">
    <source>
        <dbReference type="ARBA" id="ARBA00022728"/>
    </source>
</evidence>
<dbReference type="GeneTree" id="ENSGT00940000153352"/>
<feature type="compositionally biased region" description="Basic and acidic residues" evidence="11">
    <location>
        <begin position="133"/>
        <end position="151"/>
    </location>
</feature>
<dbReference type="FunCoup" id="H3D730">
    <property type="interactions" value="1711"/>
</dbReference>
<keyword evidence="5" id="KW-0747">Spliceosome</keyword>
<evidence type="ECO:0000256" key="11">
    <source>
        <dbReference type="SAM" id="MobiDB-lite"/>
    </source>
</evidence>
<keyword evidence="7" id="KW-0539">Nucleus</keyword>
<evidence type="ECO:0000259" key="12">
    <source>
        <dbReference type="PROSITE" id="PS50304"/>
    </source>
</evidence>
<dbReference type="PANTHER" id="PTHR13681">
    <property type="entry name" value="SURVIVAL OF MOTOR NEURON-RELATED-SPLICING FACTOR 30-RELATED"/>
    <property type="match status" value="1"/>
</dbReference>
<dbReference type="GO" id="GO:0006397">
    <property type="term" value="P:mRNA processing"/>
    <property type="evidence" value="ECO:0007669"/>
    <property type="project" value="UniProtKB-KW"/>
</dbReference>